<evidence type="ECO:0000256" key="3">
    <source>
        <dbReference type="ARBA" id="ARBA00022448"/>
    </source>
</evidence>
<evidence type="ECO:0000256" key="2">
    <source>
        <dbReference type="ARBA" id="ARBA00005695"/>
    </source>
</evidence>
<dbReference type="Gene3D" id="3.90.76.10">
    <property type="entry name" value="Dipeptide-binding Protein, Domain 1"/>
    <property type="match status" value="1"/>
</dbReference>
<evidence type="ECO:0000256" key="4">
    <source>
        <dbReference type="ARBA" id="ARBA00022729"/>
    </source>
</evidence>
<protein>
    <recommendedName>
        <fullName evidence="6">Solute-binding protein family 5 domain-containing protein</fullName>
    </recommendedName>
</protein>
<dbReference type="Gene3D" id="3.40.190.10">
    <property type="entry name" value="Periplasmic binding protein-like II"/>
    <property type="match status" value="1"/>
</dbReference>
<dbReference type="EMBL" id="FQ312002">
    <property type="protein sequence ID" value="CBW15975.1"/>
    <property type="molecule type" value="Genomic_DNA"/>
</dbReference>
<dbReference type="GO" id="GO:0043190">
    <property type="term" value="C:ATP-binding cassette (ABC) transporter complex"/>
    <property type="evidence" value="ECO:0007669"/>
    <property type="project" value="InterPro"/>
</dbReference>
<gene>
    <name evidence="7" type="ordered locus">PARA_18750</name>
</gene>
<comment type="subcellular location">
    <subcellularLocation>
        <location evidence="1">Cell envelope</location>
    </subcellularLocation>
</comment>
<comment type="similarity">
    <text evidence="2">Belongs to the bacterial solute-binding protein 5 family.</text>
</comment>
<name>A0AB33QM50_HAEP3</name>
<accession>A0AB33QM50</accession>
<dbReference type="InterPro" id="IPR030678">
    <property type="entry name" value="Peptide/Ni-bd"/>
</dbReference>
<sequence>MDNAFLTWLKSAVILGIVFGLSGCDKLNSPKSTNTVSEEQPTQSQSIEQENTSKPSRTLLTRAFTHSPSFEPWFVRYPEQENLLRDLYEGLTAYDQEGRIVPGIAESWQTKDNKTWIFTLREGLRWSNGEPLVAQDVMLSWQALSQSNSPLRSYLAYLNLKNAKGVLEKNKPFKSLGIYAENDRTLRIELDKPTPYLPEMLAHISLVPQYSDPDSPVTNGAYMIESESVRSIHLAKNPYYWQKNNVAFERVAYLPFVAPKLAEFDVVVDVPEFHSDLQHFPKLCEYFYEFNLNDPKVAKADVRKAIASLVSVTNIVNNEIPAEIPSSYFLPKAMLNGQDSRWEPVVAEQLLAQNKIDERHPLHLNVLYDDAPLHVNIAQRVVGQLTQSDMLRVDAQPVNWQTLQMKRQKGDFQVIRSGWCADFNHPMAFLGLFYSKSPDNKNGYANAEYDQLFEQALRSLNEKERSEIYLKLSEKIQQENLALPLFQYTTPVYISPTIMGAKKNPVGVIYSKDLWRKVEAKAD</sequence>
<evidence type="ECO:0000259" key="6">
    <source>
        <dbReference type="Pfam" id="PF00496"/>
    </source>
</evidence>
<reference evidence="8" key="1">
    <citation type="submission" date="2010-07" db="EMBL/GenBank/DDBJ databases">
        <title>The genome sequence of Haemophilus parainfluenzae T3T1.</title>
        <authorList>
            <person name="Crook D."/>
            <person name="Hood D."/>
            <person name="Moxon R."/>
            <person name="Parkhill J."/>
            <person name="Aslett M."/>
            <person name="Bentley S.D."/>
        </authorList>
    </citation>
    <scope>NUCLEOTIDE SEQUENCE [LARGE SCALE GENOMIC DNA]</scope>
    <source>
        <strain evidence="8">T3T1</strain>
    </source>
</reference>
<dbReference type="Pfam" id="PF00496">
    <property type="entry name" value="SBP_bac_5"/>
    <property type="match status" value="1"/>
</dbReference>
<dbReference type="GO" id="GO:0015833">
    <property type="term" value="P:peptide transport"/>
    <property type="evidence" value="ECO:0007669"/>
    <property type="project" value="TreeGrafter"/>
</dbReference>
<dbReference type="Proteomes" id="UP000007052">
    <property type="component" value="Chromosome"/>
</dbReference>
<feature type="region of interest" description="Disordered" evidence="5">
    <location>
        <begin position="30"/>
        <end position="54"/>
    </location>
</feature>
<evidence type="ECO:0000313" key="8">
    <source>
        <dbReference type="Proteomes" id="UP000007052"/>
    </source>
</evidence>
<evidence type="ECO:0000313" key="7">
    <source>
        <dbReference type="EMBL" id="CBW15975.1"/>
    </source>
</evidence>
<dbReference type="PANTHER" id="PTHR30290">
    <property type="entry name" value="PERIPLASMIC BINDING COMPONENT OF ABC TRANSPORTER"/>
    <property type="match status" value="1"/>
</dbReference>
<dbReference type="GO" id="GO:0030288">
    <property type="term" value="C:outer membrane-bounded periplasmic space"/>
    <property type="evidence" value="ECO:0007669"/>
    <property type="project" value="TreeGrafter"/>
</dbReference>
<dbReference type="GO" id="GO:1904680">
    <property type="term" value="F:peptide transmembrane transporter activity"/>
    <property type="evidence" value="ECO:0007669"/>
    <property type="project" value="TreeGrafter"/>
</dbReference>
<evidence type="ECO:0000256" key="5">
    <source>
        <dbReference type="SAM" id="MobiDB-lite"/>
    </source>
</evidence>
<keyword evidence="3" id="KW-0813">Transport</keyword>
<dbReference type="RefSeq" id="WP_014065590.1">
    <property type="nucleotide sequence ID" value="NC_015964.1"/>
</dbReference>
<dbReference type="PANTHER" id="PTHR30290:SF10">
    <property type="entry name" value="PERIPLASMIC OLIGOPEPTIDE-BINDING PROTEIN-RELATED"/>
    <property type="match status" value="1"/>
</dbReference>
<evidence type="ECO:0000256" key="1">
    <source>
        <dbReference type="ARBA" id="ARBA00004196"/>
    </source>
</evidence>
<keyword evidence="4" id="KW-0732">Signal</keyword>
<dbReference type="InterPro" id="IPR039424">
    <property type="entry name" value="SBP_5"/>
</dbReference>
<organism evidence="7 8">
    <name type="scientific">Haemophilus parainfluenzae (strain T3T1)</name>
    <dbReference type="NCBI Taxonomy" id="862965"/>
    <lineage>
        <taxon>Bacteria</taxon>
        <taxon>Pseudomonadati</taxon>
        <taxon>Pseudomonadota</taxon>
        <taxon>Gammaproteobacteria</taxon>
        <taxon>Pasteurellales</taxon>
        <taxon>Pasteurellaceae</taxon>
        <taxon>Haemophilus</taxon>
    </lineage>
</organism>
<dbReference type="PIRSF" id="PIRSF002741">
    <property type="entry name" value="MppA"/>
    <property type="match status" value="1"/>
</dbReference>
<dbReference type="Gene3D" id="3.10.105.10">
    <property type="entry name" value="Dipeptide-binding Protein, Domain 3"/>
    <property type="match status" value="1"/>
</dbReference>
<dbReference type="CDD" id="cd08504">
    <property type="entry name" value="PBP2_OppA"/>
    <property type="match status" value="1"/>
</dbReference>
<dbReference type="KEGG" id="hpr:PARA_18750"/>
<dbReference type="SUPFAM" id="SSF53850">
    <property type="entry name" value="Periplasmic binding protein-like II"/>
    <property type="match status" value="1"/>
</dbReference>
<dbReference type="InterPro" id="IPR000914">
    <property type="entry name" value="SBP_5_dom"/>
</dbReference>
<proteinExistence type="inferred from homology"/>
<dbReference type="FunFam" id="3.90.76.10:FF:000001">
    <property type="entry name" value="Oligopeptide ABC transporter substrate-binding protein"/>
    <property type="match status" value="1"/>
</dbReference>
<feature type="domain" description="Solute-binding protein family 5" evidence="6">
    <location>
        <begin position="100"/>
        <end position="440"/>
    </location>
</feature>
<dbReference type="AlphaFoldDB" id="A0AB33QM50"/>